<sequence>MAAARKYYLQRPMCDQKVTGIMPSNPGDLYAENVFTAQVTLHHPYELPNMDKHFRLPLDQAVYSVVKASLINVSPALLSYHPKVRQCYFPNEKYLATYRMYTQQNCLHECLANFTYLRCGCIPFYFPLVIWDSVPEQLKEESCHLKKDVVLEKNTFSYILVNYMKENTDSENQPCECLPCCTSLSYNTEISQTDWNPRILAEIAASKSKNATSLKKYVVLFFQ</sequence>
<keyword evidence="14" id="KW-1185">Reference proteome</keyword>
<dbReference type="Gene3D" id="1.10.287.820">
    <property type="entry name" value="Acid-sensing ion channel domain"/>
    <property type="match status" value="1"/>
</dbReference>
<keyword evidence="4 12" id="KW-0894">Sodium channel</keyword>
<comment type="subcellular location">
    <subcellularLocation>
        <location evidence="1">Membrane</location>
        <topology evidence="1">Multi-pass membrane protein</topology>
    </subcellularLocation>
</comment>
<evidence type="ECO:0000256" key="10">
    <source>
        <dbReference type="ARBA" id="ARBA00023201"/>
    </source>
</evidence>
<dbReference type="PANTHER" id="PTHR11690">
    <property type="entry name" value="AMILORIDE-SENSITIVE SODIUM CHANNEL-RELATED"/>
    <property type="match status" value="1"/>
</dbReference>
<evidence type="ECO:0000256" key="3">
    <source>
        <dbReference type="ARBA" id="ARBA00022448"/>
    </source>
</evidence>
<dbReference type="PANTHER" id="PTHR11690:SF288">
    <property type="entry name" value="AMILORIDE-SENSITIVE NA+ CHANNEL-RELATED"/>
    <property type="match status" value="1"/>
</dbReference>
<accession>A0AAN7VA23</accession>
<comment type="caution">
    <text evidence="13">The sequence shown here is derived from an EMBL/GenBank/DDBJ whole genome shotgun (WGS) entry which is preliminary data.</text>
</comment>
<gene>
    <name evidence="13" type="ORF">RI129_010213</name>
</gene>
<comment type="similarity">
    <text evidence="2 12">Belongs to the amiloride-sensitive sodium channel (TC 1.A.6) family.</text>
</comment>
<proteinExistence type="inferred from homology"/>
<dbReference type="EMBL" id="JAVRBK010000007">
    <property type="protein sequence ID" value="KAK5641666.1"/>
    <property type="molecule type" value="Genomic_DNA"/>
</dbReference>
<evidence type="ECO:0000256" key="7">
    <source>
        <dbReference type="ARBA" id="ARBA00023053"/>
    </source>
</evidence>
<dbReference type="Pfam" id="PF00858">
    <property type="entry name" value="ASC"/>
    <property type="match status" value="1"/>
</dbReference>
<keyword evidence="9" id="KW-0472">Membrane</keyword>
<keyword evidence="6" id="KW-1133">Transmembrane helix</keyword>
<keyword evidence="5 12" id="KW-0812">Transmembrane</keyword>
<evidence type="ECO:0000256" key="9">
    <source>
        <dbReference type="ARBA" id="ARBA00023136"/>
    </source>
</evidence>
<keyword evidence="7" id="KW-0915">Sodium</keyword>
<keyword evidence="8 12" id="KW-0406">Ion transport</keyword>
<keyword evidence="10 12" id="KW-0739">Sodium transport</keyword>
<evidence type="ECO:0000256" key="4">
    <source>
        <dbReference type="ARBA" id="ARBA00022461"/>
    </source>
</evidence>
<evidence type="ECO:0000313" key="14">
    <source>
        <dbReference type="Proteomes" id="UP001329430"/>
    </source>
</evidence>
<organism evidence="13 14">
    <name type="scientific">Pyrocoelia pectoralis</name>
    <dbReference type="NCBI Taxonomy" id="417401"/>
    <lineage>
        <taxon>Eukaryota</taxon>
        <taxon>Metazoa</taxon>
        <taxon>Ecdysozoa</taxon>
        <taxon>Arthropoda</taxon>
        <taxon>Hexapoda</taxon>
        <taxon>Insecta</taxon>
        <taxon>Pterygota</taxon>
        <taxon>Neoptera</taxon>
        <taxon>Endopterygota</taxon>
        <taxon>Coleoptera</taxon>
        <taxon>Polyphaga</taxon>
        <taxon>Elateriformia</taxon>
        <taxon>Elateroidea</taxon>
        <taxon>Lampyridae</taxon>
        <taxon>Lampyrinae</taxon>
        <taxon>Pyrocoelia</taxon>
    </lineage>
</organism>
<evidence type="ECO:0000256" key="5">
    <source>
        <dbReference type="ARBA" id="ARBA00022692"/>
    </source>
</evidence>
<evidence type="ECO:0000256" key="2">
    <source>
        <dbReference type="ARBA" id="ARBA00007193"/>
    </source>
</evidence>
<evidence type="ECO:0000256" key="11">
    <source>
        <dbReference type="ARBA" id="ARBA00023303"/>
    </source>
</evidence>
<evidence type="ECO:0000256" key="6">
    <source>
        <dbReference type="ARBA" id="ARBA00022989"/>
    </source>
</evidence>
<reference evidence="13 14" key="1">
    <citation type="journal article" date="2024" name="Insects">
        <title>An Improved Chromosome-Level Genome Assembly of the Firefly Pyrocoelia pectoralis.</title>
        <authorList>
            <person name="Fu X."/>
            <person name="Meyer-Rochow V.B."/>
            <person name="Ballantyne L."/>
            <person name="Zhu X."/>
        </authorList>
    </citation>
    <scope>NUCLEOTIDE SEQUENCE [LARGE SCALE GENOMIC DNA]</scope>
    <source>
        <strain evidence="13">XCY_ONT2</strain>
    </source>
</reference>
<dbReference type="InterPro" id="IPR001873">
    <property type="entry name" value="ENaC"/>
</dbReference>
<evidence type="ECO:0000313" key="13">
    <source>
        <dbReference type="EMBL" id="KAK5641666.1"/>
    </source>
</evidence>
<keyword evidence="3 12" id="KW-0813">Transport</keyword>
<name>A0AAN7VA23_9COLE</name>
<dbReference type="GO" id="GO:0015280">
    <property type="term" value="F:ligand-gated sodium channel activity"/>
    <property type="evidence" value="ECO:0007669"/>
    <property type="project" value="TreeGrafter"/>
</dbReference>
<dbReference type="Proteomes" id="UP001329430">
    <property type="component" value="Chromosome 7"/>
</dbReference>
<evidence type="ECO:0000256" key="1">
    <source>
        <dbReference type="ARBA" id="ARBA00004141"/>
    </source>
</evidence>
<evidence type="ECO:0000256" key="8">
    <source>
        <dbReference type="ARBA" id="ARBA00023065"/>
    </source>
</evidence>
<evidence type="ECO:0000256" key="12">
    <source>
        <dbReference type="RuleBase" id="RU000679"/>
    </source>
</evidence>
<keyword evidence="11 12" id="KW-0407">Ion channel</keyword>
<dbReference type="AlphaFoldDB" id="A0AAN7VA23"/>
<protein>
    <submittedName>
        <fullName evidence="13">Uncharacterized protein</fullName>
    </submittedName>
</protein>
<dbReference type="GO" id="GO:0005886">
    <property type="term" value="C:plasma membrane"/>
    <property type="evidence" value="ECO:0007669"/>
    <property type="project" value="TreeGrafter"/>
</dbReference>